<reference evidence="1 2" key="1">
    <citation type="submission" date="2014-02" db="EMBL/GenBank/DDBJ databases">
        <title>The genome sequence of the entomopathogenic fungus Metarhizium robertsii ARSEF 2575.</title>
        <authorList>
            <person name="Giuliano Garisto Donzelli B."/>
            <person name="Roe B.A."/>
            <person name="Macmil S.L."/>
            <person name="Krasnoff S.B."/>
            <person name="Gibson D.M."/>
        </authorList>
    </citation>
    <scope>NUCLEOTIDE SEQUENCE [LARGE SCALE GENOMIC DNA]</scope>
    <source>
        <strain evidence="1 2">ARSEF 2575</strain>
    </source>
</reference>
<accession>A0A014NBX7</accession>
<proteinExistence type="predicted"/>
<organism evidence="1 2">
    <name type="scientific">Metarhizium robertsii</name>
    <dbReference type="NCBI Taxonomy" id="568076"/>
    <lineage>
        <taxon>Eukaryota</taxon>
        <taxon>Fungi</taxon>
        <taxon>Dikarya</taxon>
        <taxon>Ascomycota</taxon>
        <taxon>Pezizomycotina</taxon>
        <taxon>Sordariomycetes</taxon>
        <taxon>Hypocreomycetidae</taxon>
        <taxon>Hypocreales</taxon>
        <taxon>Clavicipitaceae</taxon>
        <taxon>Metarhizium</taxon>
    </lineage>
</organism>
<name>A0A014NBX7_9HYPO</name>
<dbReference type="HOGENOM" id="CLU_1086188_0_0_1"/>
<evidence type="ECO:0000313" key="2">
    <source>
        <dbReference type="Proteomes" id="UP000030151"/>
    </source>
</evidence>
<comment type="caution">
    <text evidence="1">The sequence shown here is derived from an EMBL/GenBank/DDBJ whole genome shotgun (WGS) entry which is preliminary data.</text>
</comment>
<dbReference type="Proteomes" id="UP000030151">
    <property type="component" value="Unassembled WGS sequence"/>
</dbReference>
<dbReference type="EMBL" id="JELW01000023">
    <property type="protein sequence ID" value="EXU98836.1"/>
    <property type="molecule type" value="Genomic_DNA"/>
</dbReference>
<gene>
    <name evidence="1" type="ORF">X797_008073</name>
</gene>
<evidence type="ECO:0000313" key="1">
    <source>
        <dbReference type="EMBL" id="EXU98836.1"/>
    </source>
</evidence>
<protein>
    <submittedName>
        <fullName evidence="1">Uncharacterized protein</fullName>
    </submittedName>
</protein>
<sequence length="256" mass="28795">MDATRQNKQRLWKQKWLETRMKARPDAGNVGRGPQIVVDVNFDSLTRGSGSKSDMTIQQIRDECRSRLRICAIFTQKPRRDLRRLEPVERGLMHRPDASSLTGHRCQAEKGGYNLGCVSRVRPDHVTEHASHGRVAPVQMYEMKRVALGAGDVSWLRSDMFVRLPSHSEANNFGRCAATLVCFSDTASEAVVRVAHVAVERAGRVASEELVISLWRYQNGSFEMICNRYPPAPPLTNPPASTHQGPLEHLPPRCIF</sequence>
<dbReference type="AlphaFoldDB" id="A0A014NBX7"/>